<protein>
    <submittedName>
        <fullName evidence="1">Uncharacterized protein</fullName>
    </submittedName>
</protein>
<accession>A0AAV5JMV2</accession>
<proteinExistence type="predicted"/>
<sequence length="59" mass="6795">MVKIRGERTEVMVAMVDLQKVEKSSRTAPPPFPLKREKERKLSFVKFGFDELFNIGLGL</sequence>
<dbReference type="EMBL" id="BPVZ01000035">
    <property type="protein sequence ID" value="GKV11725.1"/>
    <property type="molecule type" value="Genomic_DNA"/>
</dbReference>
<evidence type="ECO:0000313" key="1">
    <source>
        <dbReference type="EMBL" id="GKV11725.1"/>
    </source>
</evidence>
<organism evidence="1 2">
    <name type="scientific">Rubroshorea leprosula</name>
    <dbReference type="NCBI Taxonomy" id="152421"/>
    <lineage>
        <taxon>Eukaryota</taxon>
        <taxon>Viridiplantae</taxon>
        <taxon>Streptophyta</taxon>
        <taxon>Embryophyta</taxon>
        <taxon>Tracheophyta</taxon>
        <taxon>Spermatophyta</taxon>
        <taxon>Magnoliopsida</taxon>
        <taxon>eudicotyledons</taxon>
        <taxon>Gunneridae</taxon>
        <taxon>Pentapetalae</taxon>
        <taxon>rosids</taxon>
        <taxon>malvids</taxon>
        <taxon>Malvales</taxon>
        <taxon>Dipterocarpaceae</taxon>
        <taxon>Rubroshorea</taxon>
    </lineage>
</organism>
<gene>
    <name evidence="1" type="ORF">SLEP1_g22950</name>
</gene>
<dbReference type="AlphaFoldDB" id="A0AAV5JMV2"/>
<dbReference type="Proteomes" id="UP001054252">
    <property type="component" value="Unassembled WGS sequence"/>
</dbReference>
<name>A0AAV5JMV2_9ROSI</name>
<evidence type="ECO:0000313" key="2">
    <source>
        <dbReference type="Proteomes" id="UP001054252"/>
    </source>
</evidence>
<comment type="caution">
    <text evidence="1">The sequence shown here is derived from an EMBL/GenBank/DDBJ whole genome shotgun (WGS) entry which is preliminary data.</text>
</comment>
<reference evidence="1 2" key="1">
    <citation type="journal article" date="2021" name="Commun. Biol.">
        <title>The genome of Shorea leprosula (Dipterocarpaceae) highlights the ecological relevance of drought in aseasonal tropical rainforests.</title>
        <authorList>
            <person name="Ng K.K.S."/>
            <person name="Kobayashi M.J."/>
            <person name="Fawcett J.A."/>
            <person name="Hatakeyama M."/>
            <person name="Paape T."/>
            <person name="Ng C.H."/>
            <person name="Ang C.C."/>
            <person name="Tnah L.H."/>
            <person name="Lee C.T."/>
            <person name="Nishiyama T."/>
            <person name="Sese J."/>
            <person name="O'Brien M.J."/>
            <person name="Copetti D."/>
            <person name="Mohd Noor M.I."/>
            <person name="Ong R.C."/>
            <person name="Putra M."/>
            <person name="Sireger I.Z."/>
            <person name="Indrioko S."/>
            <person name="Kosugi Y."/>
            <person name="Izuno A."/>
            <person name="Isagi Y."/>
            <person name="Lee S.L."/>
            <person name="Shimizu K.K."/>
        </authorList>
    </citation>
    <scope>NUCLEOTIDE SEQUENCE [LARGE SCALE GENOMIC DNA]</scope>
    <source>
        <strain evidence="1">214</strain>
    </source>
</reference>
<keyword evidence="2" id="KW-1185">Reference proteome</keyword>